<feature type="domain" description="DUF7144" evidence="3">
    <location>
        <begin position="71"/>
        <end position="183"/>
    </location>
</feature>
<name>A0ABU2R8C9_9ACTN</name>
<keyword evidence="5" id="KW-1185">Reference proteome</keyword>
<organism evidence="4 5">
    <name type="scientific">Streptomyces evansiae</name>
    <dbReference type="NCBI Taxonomy" id="3075535"/>
    <lineage>
        <taxon>Bacteria</taxon>
        <taxon>Bacillati</taxon>
        <taxon>Actinomycetota</taxon>
        <taxon>Actinomycetes</taxon>
        <taxon>Kitasatosporales</taxon>
        <taxon>Streptomycetaceae</taxon>
        <taxon>Streptomyces</taxon>
    </lineage>
</organism>
<gene>
    <name evidence="4" type="ORF">RM698_28445</name>
</gene>
<evidence type="ECO:0000313" key="5">
    <source>
        <dbReference type="Proteomes" id="UP001183610"/>
    </source>
</evidence>
<feature type="compositionally biased region" description="Gly residues" evidence="1">
    <location>
        <begin position="41"/>
        <end position="51"/>
    </location>
</feature>
<reference evidence="5" key="1">
    <citation type="submission" date="2023-07" db="EMBL/GenBank/DDBJ databases">
        <title>30 novel species of actinomycetes from the DSMZ collection.</title>
        <authorList>
            <person name="Nouioui I."/>
        </authorList>
    </citation>
    <scope>NUCLEOTIDE SEQUENCE [LARGE SCALE GENOMIC DNA]</scope>
    <source>
        <strain evidence="5">DSM 41979</strain>
    </source>
</reference>
<comment type="caution">
    <text evidence="4">The sequence shown here is derived from an EMBL/GenBank/DDBJ whole genome shotgun (WGS) entry which is preliminary data.</text>
</comment>
<dbReference type="RefSeq" id="WP_010270608.1">
    <property type="nucleotide sequence ID" value="NZ_JAVRET010000103.1"/>
</dbReference>
<accession>A0ABU2R8C9</accession>
<feature type="region of interest" description="Disordered" evidence="1">
    <location>
        <begin position="1"/>
        <end position="61"/>
    </location>
</feature>
<feature type="transmembrane region" description="Helical" evidence="2">
    <location>
        <begin position="137"/>
        <end position="157"/>
    </location>
</feature>
<feature type="transmembrane region" description="Helical" evidence="2">
    <location>
        <begin position="107"/>
        <end position="130"/>
    </location>
</feature>
<sequence length="187" mass="19530">MSYPDQTPGQDTGPATGRPPGPGRDAPSGNAPSGNAPSGNAPGGHAPGGNVPGDDDAHRRRAESGWAVGGTAFAAVLLLVNGVLDILRGISGIAEDDVYTRVNDYVFRWSATGWGWALLIIGIVAVLVGLGLFRDALWARVVGVFVASASIVAHFLWLPYFPVWALIAIAIDAWVIWALTAHRGGER</sequence>
<feature type="transmembrane region" description="Helical" evidence="2">
    <location>
        <begin position="163"/>
        <end position="181"/>
    </location>
</feature>
<proteinExistence type="predicted"/>
<dbReference type="EMBL" id="JAVRET010000103">
    <property type="protein sequence ID" value="MDT0412962.1"/>
    <property type="molecule type" value="Genomic_DNA"/>
</dbReference>
<keyword evidence="2" id="KW-0472">Membrane</keyword>
<feature type="compositionally biased region" description="Low complexity" evidence="1">
    <location>
        <begin position="23"/>
        <end position="40"/>
    </location>
</feature>
<dbReference type="Proteomes" id="UP001183610">
    <property type="component" value="Unassembled WGS sequence"/>
</dbReference>
<keyword evidence="2" id="KW-0812">Transmembrane</keyword>
<feature type="compositionally biased region" description="Polar residues" evidence="1">
    <location>
        <begin position="1"/>
        <end position="10"/>
    </location>
</feature>
<feature type="transmembrane region" description="Helical" evidence="2">
    <location>
        <begin position="66"/>
        <end position="87"/>
    </location>
</feature>
<keyword evidence="2" id="KW-1133">Transmembrane helix</keyword>
<dbReference type="InterPro" id="IPR055568">
    <property type="entry name" value="DUF7144"/>
</dbReference>
<evidence type="ECO:0000313" key="4">
    <source>
        <dbReference type="EMBL" id="MDT0412962.1"/>
    </source>
</evidence>
<dbReference type="Pfam" id="PF23636">
    <property type="entry name" value="DUF7144"/>
    <property type="match status" value="1"/>
</dbReference>
<evidence type="ECO:0000256" key="1">
    <source>
        <dbReference type="SAM" id="MobiDB-lite"/>
    </source>
</evidence>
<evidence type="ECO:0000256" key="2">
    <source>
        <dbReference type="SAM" id="Phobius"/>
    </source>
</evidence>
<evidence type="ECO:0000259" key="3">
    <source>
        <dbReference type="Pfam" id="PF23636"/>
    </source>
</evidence>
<protein>
    <recommendedName>
        <fullName evidence="3">DUF7144 domain-containing protein</fullName>
    </recommendedName>
</protein>